<sequence length="332" mass="38522">MTPSVHKTLFQLGGISKSFEIQCKTFQEVCLMVRKPALEVMEYLKQANYDHPTIRYILYGRKGTGKTLTLAHLLHYGFNKKWMLLHVPWAPNWTRRPREIAPSISREGRIDMPVDAAVWLQQFKSQNEQLLKDLDLRAQKSYTWSKREVTQEGEPLLSIADHGINRMKHASDCVAVILKELREYSQKGMFTTFVAVDGVNCFFRPTDVKRENKVIVPADEITLIRAFKKLLKNDWNHGAVVVTVDEIASPVGYRDSHMPKYLLGQEGFELFEPFIPICVENYSRKEIESCLDYFIDRLWIQTEEGRTPEGKEELIFISGSNPYRLMEICKSR</sequence>
<evidence type="ECO:0000256" key="5">
    <source>
        <dbReference type="ARBA" id="ARBA00023128"/>
    </source>
</evidence>
<dbReference type="Proteomes" id="UP000694941">
    <property type="component" value="Unplaced"/>
</dbReference>
<dbReference type="PANTHER" id="PTHR12810">
    <property type="entry name" value="MITOCHONDRIAL 28S RIBOSOMAL PROTEIN S29"/>
    <property type="match status" value="1"/>
</dbReference>
<organism evidence="8 9">
    <name type="scientific">Limulus polyphemus</name>
    <name type="common">Atlantic horseshoe crab</name>
    <dbReference type="NCBI Taxonomy" id="6850"/>
    <lineage>
        <taxon>Eukaryota</taxon>
        <taxon>Metazoa</taxon>
        <taxon>Ecdysozoa</taxon>
        <taxon>Arthropoda</taxon>
        <taxon>Chelicerata</taxon>
        <taxon>Merostomata</taxon>
        <taxon>Xiphosura</taxon>
        <taxon>Limulidae</taxon>
        <taxon>Limulus</taxon>
    </lineage>
</organism>
<keyword evidence="6" id="KW-0687">Ribonucleoprotein</keyword>
<dbReference type="PANTHER" id="PTHR12810:SF0">
    <property type="entry name" value="SMALL RIBOSOMAL SUBUNIT PROTEIN MS29"/>
    <property type="match status" value="1"/>
</dbReference>
<dbReference type="PRINTS" id="PR01716">
    <property type="entry name" value="DEATHASSOCP3"/>
</dbReference>
<dbReference type="InterPro" id="IPR019368">
    <property type="entry name" value="Ribosomal_mS29"/>
</dbReference>
<keyword evidence="4" id="KW-0689">Ribosomal protein</keyword>
<reference evidence="9" key="1">
    <citation type="submission" date="2025-08" db="UniProtKB">
        <authorList>
            <consortium name="RefSeq"/>
        </authorList>
    </citation>
    <scope>IDENTIFICATION</scope>
    <source>
        <tissue evidence="9">Muscle</tissue>
    </source>
</reference>
<dbReference type="InterPro" id="IPR008092">
    <property type="entry name" value="Ribosomal_mS29_met"/>
</dbReference>
<protein>
    <recommendedName>
        <fullName evidence="7">Small ribosomal subunit protein mS29</fullName>
    </recommendedName>
</protein>
<evidence type="ECO:0000313" key="8">
    <source>
        <dbReference type="Proteomes" id="UP000694941"/>
    </source>
</evidence>
<name>A0ABM1S9C6_LIMPO</name>
<keyword evidence="5" id="KW-0496">Mitochondrion</keyword>
<comment type="subcellular location">
    <subcellularLocation>
        <location evidence="1">Mitochondrion</location>
    </subcellularLocation>
</comment>
<evidence type="ECO:0000256" key="7">
    <source>
        <dbReference type="ARBA" id="ARBA00035140"/>
    </source>
</evidence>
<evidence type="ECO:0000256" key="6">
    <source>
        <dbReference type="ARBA" id="ARBA00023274"/>
    </source>
</evidence>
<evidence type="ECO:0000256" key="3">
    <source>
        <dbReference type="ARBA" id="ARBA00022946"/>
    </source>
</evidence>
<dbReference type="Pfam" id="PF10236">
    <property type="entry name" value="DAP3"/>
    <property type="match status" value="1"/>
</dbReference>
<comment type="similarity">
    <text evidence="2">Belongs to the mitochondrion-specific ribosomal protein mS29 family.</text>
</comment>
<dbReference type="SUPFAM" id="SSF52540">
    <property type="entry name" value="P-loop containing nucleoside triphosphate hydrolases"/>
    <property type="match status" value="1"/>
</dbReference>
<evidence type="ECO:0000256" key="2">
    <source>
        <dbReference type="ARBA" id="ARBA00009863"/>
    </source>
</evidence>
<evidence type="ECO:0000256" key="1">
    <source>
        <dbReference type="ARBA" id="ARBA00004173"/>
    </source>
</evidence>
<dbReference type="GeneID" id="106458334"/>
<keyword evidence="8" id="KW-1185">Reference proteome</keyword>
<gene>
    <name evidence="9" type="primary">LOC106458334</name>
</gene>
<evidence type="ECO:0000256" key="4">
    <source>
        <dbReference type="ARBA" id="ARBA00022980"/>
    </source>
</evidence>
<evidence type="ECO:0000313" key="9">
    <source>
        <dbReference type="RefSeq" id="XP_022240231.1"/>
    </source>
</evidence>
<dbReference type="InterPro" id="IPR027417">
    <property type="entry name" value="P-loop_NTPase"/>
</dbReference>
<dbReference type="RefSeq" id="XP_022240231.1">
    <property type="nucleotide sequence ID" value="XM_022384523.1"/>
</dbReference>
<proteinExistence type="inferred from homology"/>
<accession>A0ABM1S9C6</accession>
<keyword evidence="3" id="KW-0809">Transit peptide</keyword>